<dbReference type="EMBL" id="JAHUZN010000010">
    <property type="protein sequence ID" value="KAG8480346.1"/>
    <property type="molecule type" value="Genomic_DNA"/>
</dbReference>
<evidence type="ECO:0008006" key="3">
    <source>
        <dbReference type="Google" id="ProtNLM"/>
    </source>
</evidence>
<proteinExistence type="predicted"/>
<name>A0A8J5YI89_9ROSI</name>
<sequence>MGLLLSRSNERRSWFKELVPNNTSYLMKLAYQIVTKPIELWVRVLRGKYKMVEACPHSISRNACSYAWRSLAKVWEPFRQRLYWSLGNGKSVSFIKDVWIPRLGPLFDHLLPNTEVSIHMKVADFVDANGGWKLSELNNMFCTEVKEYIAACHPPNDAFGEYVCLWQATVSLAGHGQR</sequence>
<evidence type="ECO:0000313" key="2">
    <source>
        <dbReference type="Proteomes" id="UP000701853"/>
    </source>
</evidence>
<accession>A0A8J5YI89</accession>
<protein>
    <recommendedName>
        <fullName evidence="3">Reverse transcriptase zinc-binding domain-containing protein</fullName>
    </recommendedName>
</protein>
<evidence type="ECO:0000313" key="1">
    <source>
        <dbReference type="EMBL" id="KAG8480346.1"/>
    </source>
</evidence>
<dbReference type="OrthoDB" id="1002501at2759"/>
<organism evidence="1 2">
    <name type="scientific">Gossypium anomalum</name>
    <dbReference type="NCBI Taxonomy" id="47600"/>
    <lineage>
        <taxon>Eukaryota</taxon>
        <taxon>Viridiplantae</taxon>
        <taxon>Streptophyta</taxon>
        <taxon>Embryophyta</taxon>
        <taxon>Tracheophyta</taxon>
        <taxon>Spermatophyta</taxon>
        <taxon>Magnoliopsida</taxon>
        <taxon>eudicotyledons</taxon>
        <taxon>Gunneridae</taxon>
        <taxon>Pentapetalae</taxon>
        <taxon>rosids</taxon>
        <taxon>malvids</taxon>
        <taxon>Malvales</taxon>
        <taxon>Malvaceae</taxon>
        <taxon>Malvoideae</taxon>
        <taxon>Gossypium</taxon>
    </lineage>
</organism>
<keyword evidence="2" id="KW-1185">Reference proteome</keyword>
<dbReference type="Proteomes" id="UP000701853">
    <property type="component" value="Chromosome 10"/>
</dbReference>
<dbReference type="AlphaFoldDB" id="A0A8J5YI89"/>
<reference evidence="1 2" key="1">
    <citation type="journal article" date="2021" name="bioRxiv">
        <title>The Gossypium anomalum genome as a resource for cotton improvement and evolutionary analysis of hybrid incompatibility.</title>
        <authorList>
            <person name="Grover C.E."/>
            <person name="Yuan D."/>
            <person name="Arick M.A."/>
            <person name="Miller E.R."/>
            <person name="Hu G."/>
            <person name="Peterson D.G."/>
            <person name="Wendel J.F."/>
            <person name="Udall J.A."/>
        </authorList>
    </citation>
    <scope>NUCLEOTIDE SEQUENCE [LARGE SCALE GENOMIC DNA]</scope>
    <source>
        <strain evidence="1">JFW-Udall</strain>
        <tissue evidence="1">Leaf</tissue>
    </source>
</reference>
<gene>
    <name evidence="1" type="ORF">CXB51_024696</name>
</gene>
<comment type="caution">
    <text evidence="1">The sequence shown here is derived from an EMBL/GenBank/DDBJ whole genome shotgun (WGS) entry which is preliminary data.</text>
</comment>